<proteinExistence type="predicted"/>
<organism evidence="1 2">
    <name type="scientific">Candidatus Thiodiazotropha endolucinida</name>
    <dbReference type="NCBI Taxonomy" id="1655433"/>
    <lineage>
        <taxon>Bacteria</taxon>
        <taxon>Pseudomonadati</taxon>
        <taxon>Pseudomonadota</taxon>
        <taxon>Gammaproteobacteria</taxon>
        <taxon>Chromatiales</taxon>
        <taxon>Sedimenticolaceae</taxon>
        <taxon>Candidatus Thiodiazotropha</taxon>
    </lineage>
</organism>
<dbReference type="RefSeq" id="WP_069124422.1">
    <property type="nucleotide sequence ID" value="NZ_MARB01000009.1"/>
</dbReference>
<dbReference type="Proteomes" id="UP000094769">
    <property type="component" value="Unassembled WGS sequence"/>
</dbReference>
<accession>A0A7Z0VLF3</accession>
<evidence type="ECO:0000313" key="1">
    <source>
        <dbReference type="EMBL" id="ODJ87847.1"/>
    </source>
</evidence>
<keyword evidence="2" id="KW-1185">Reference proteome</keyword>
<comment type="caution">
    <text evidence="1">The sequence shown here is derived from an EMBL/GenBank/DDBJ whole genome shotgun (WGS) entry which is preliminary data.</text>
</comment>
<protein>
    <submittedName>
        <fullName evidence="1">Uncharacterized protein</fullName>
    </submittedName>
</protein>
<evidence type="ECO:0000313" key="2">
    <source>
        <dbReference type="Proteomes" id="UP000094769"/>
    </source>
</evidence>
<reference evidence="1 2" key="1">
    <citation type="submission" date="2016-06" db="EMBL/GenBank/DDBJ databases">
        <title>Genome sequence of endosymbiont of Candidatus Endolucinida thiodiazotropha.</title>
        <authorList>
            <person name="Poehlein A."/>
            <person name="Koenig S."/>
            <person name="Heiden S.E."/>
            <person name="Thuermer A."/>
            <person name="Voget S."/>
            <person name="Daniel R."/>
            <person name="Markert S."/>
            <person name="Gros O."/>
            <person name="Schweder T."/>
        </authorList>
    </citation>
    <scope>NUCLEOTIDE SEQUENCE [LARGE SCALE GENOMIC DNA]</scope>
    <source>
        <strain evidence="1 2">COS</strain>
    </source>
</reference>
<dbReference type="EMBL" id="MARB01000009">
    <property type="protein sequence ID" value="ODJ87847.1"/>
    <property type="molecule type" value="Genomic_DNA"/>
</dbReference>
<gene>
    <name evidence="1" type="ORF">CODIS_19550</name>
</gene>
<name>A0A7Z0VLF3_9GAMM</name>
<dbReference type="AlphaFoldDB" id="A0A7Z0VLF3"/>
<sequence length="239" mass="27991">MSDDLYEKWLKGYQARREDLQQAVMSASQQMLKIDASAGLEGNWCTAEARRYAQTLRTKFEHPFCLVLWSRQFDEKFFLKITEDEEVDLGKARELLTWKAENFMPRIGRLTARLDRAGYYTMLLWPECRPDPPPQPLCVEVPEQKMPPDGVFPVREMNMWFYVFTAAIDLAQAIIVETNYSQVLFEELSTLRKRGLGGRILFFDINDELYRDQDDRRWPLTCVGEAVELAAAQPLREKY</sequence>